<feature type="chain" id="PRO_5004171746" evidence="3">
    <location>
        <begin position="28"/>
        <end position="362"/>
    </location>
</feature>
<name>Q0FK41_SALBH</name>
<dbReference type="OrthoDB" id="9066846at2"/>
<dbReference type="Pfam" id="PF13407">
    <property type="entry name" value="Peripla_BP_4"/>
    <property type="match status" value="1"/>
</dbReference>
<evidence type="ECO:0000256" key="3">
    <source>
        <dbReference type="SAM" id="SignalP"/>
    </source>
</evidence>
<feature type="signal peptide" evidence="3">
    <location>
        <begin position="1"/>
        <end position="27"/>
    </location>
</feature>
<dbReference type="AlphaFoldDB" id="Q0FK41"/>
<protein>
    <submittedName>
        <fullName evidence="5">Putative sugar ABC transporter periplasmic sugar-binding protein ABC TRANSPORTER</fullName>
    </submittedName>
</protein>
<dbReference type="InterPro" id="IPR050555">
    <property type="entry name" value="Bact_Solute-Bind_Prot2"/>
</dbReference>
<organism evidence="5 6">
    <name type="scientific">Salipiger bermudensis (strain DSM 26914 / JCM 13377 / KCTC 12554 / HTCC2601)</name>
    <name type="common">Pelagibaca bermudensis</name>
    <dbReference type="NCBI Taxonomy" id="314265"/>
    <lineage>
        <taxon>Bacteria</taxon>
        <taxon>Pseudomonadati</taxon>
        <taxon>Pseudomonadota</taxon>
        <taxon>Alphaproteobacteria</taxon>
        <taxon>Rhodobacterales</taxon>
        <taxon>Roseobacteraceae</taxon>
        <taxon>Salipiger</taxon>
    </lineage>
</organism>
<reference evidence="5 6" key="1">
    <citation type="journal article" date="2010" name="J. Bacteriol.">
        <title>Genome sequences of Pelagibaca bermudensis HTCC2601T and Maritimibacter alkaliphilus HTCC2654T, the type strains of two marine Roseobacter genera.</title>
        <authorList>
            <person name="Thrash J.C."/>
            <person name="Cho J.C."/>
            <person name="Ferriera S."/>
            <person name="Johnson J."/>
            <person name="Vergin K.L."/>
            <person name="Giovannoni S.J."/>
        </authorList>
    </citation>
    <scope>NUCLEOTIDE SEQUENCE [LARGE SCALE GENOMIC DNA]</scope>
    <source>
        <strain evidence="6">DSM 26914 / JCM 13377 / KCTC 12554 / HTCC2601</strain>
    </source>
</reference>
<comment type="subcellular location">
    <subcellularLocation>
        <location evidence="1">Periplasm</location>
    </subcellularLocation>
</comment>
<comment type="similarity">
    <text evidence="2">Belongs to the bacterial solute-binding protein 2 family.</text>
</comment>
<gene>
    <name evidence="5" type="ORF">R2601_06223</name>
</gene>
<evidence type="ECO:0000313" key="6">
    <source>
        <dbReference type="Proteomes" id="UP000006230"/>
    </source>
</evidence>
<accession>Q0FK41</accession>
<dbReference type="eggNOG" id="COG1879">
    <property type="taxonomic scope" value="Bacteria"/>
</dbReference>
<dbReference type="SUPFAM" id="SSF53822">
    <property type="entry name" value="Periplasmic binding protein-like I"/>
    <property type="match status" value="1"/>
</dbReference>
<dbReference type="RefSeq" id="WP_007803089.1">
    <property type="nucleotide sequence ID" value="NZ_DS022277.1"/>
</dbReference>
<dbReference type="HOGENOM" id="CLU_037628_3_9_5"/>
<dbReference type="STRING" id="314265.R2601_06223"/>
<dbReference type="GO" id="GO:0030288">
    <property type="term" value="C:outer membrane-bounded periplasmic space"/>
    <property type="evidence" value="ECO:0007669"/>
    <property type="project" value="TreeGrafter"/>
</dbReference>
<evidence type="ECO:0000259" key="4">
    <source>
        <dbReference type="Pfam" id="PF13407"/>
    </source>
</evidence>
<comment type="caution">
    <text evidence="5">The sequence shown here is derived from an EMBL/GenBank/DDBJ whole genome shotgun (WGS) entry which is preliminary data.</text>
</comment>
<dbReference type="InterPro" id="IPR025997">
    <property type="entry name" value="SBP_2_dom"/>
</dbReference>
<dbReference type="Proteomes" id="UP000006230">
    <property type="component" value="Unassembled WGS sequence"/>
</dbReference>
<dbReference type="Gene3D" id="3.40.50.2300">
    <property type="match status" value="2"/>
</dbReference>
<evidence type="ECO:0000313" key="5">
    <source>
        <dbReference type="EMBL" id="EAU44564.1"/>
    </source>
</evidence>
<dbReference type="EMBL" id="AATQ01000043">
    <property type="protein sequence ID" value="EAU44564.1"/>
    <property type="molecule type" value="Genomic_DNA"/>
</dbReference>
<proteinExistence type="inferred from homology"/>
<evidence type="ECO:0000256" key="2">
    <source>
        <dbReference type="ARBA" id="ARBA00007639"/>
    </source>
</evidence>
<evidence type="ECO:0000256" key="1">
    <source>
        <dbReference type="ARBA" id="ARBA00004418"/>
    </source>
</evidence>
<keyword evidence="3" id="KW-0732">Signal</keyword>
<dbReference type="GO" id="GO:0030246">
    <property type="term" value="F:carbohydrate binding"/>
    <property type="evidence" value="ECO:0007669"/>
    <property type="project" value="TreeGrafter"/>
</dbReference>
<dbReference type="InterPro" id="IPR028082">
    <property type="entry name" value="Peripla_BP_I"/>
</dbReference>
<sequence>MTGFGRKAAFVAGTALVSAHVAGAAMAQDFAYVNDHADIAPLCGEEPLRVALIDGYGGNSWRRTAFAELEDEAGKCDNIGEVTYAEAGGDVQAYNAAINGFVAQGYEIIISYTDFGDAAIPAYRNAQMAGTTMVPYFSDLSGRVGVDYAANPYEDAFSAGRIFGEWVGETLGEGTTVFLGGLAGSASSVTFLDGYKDGLSGYPGIELLDDNFIVTNWNPADAQKAVAGLIAKHDHIDAIASDYGVTSLAAVKAYEAAGLDVPAMAFIATNNEYSCKWTDAKAAGEAWPQLALSGTTADVRFALRAALAARNGIENPEPRALVAFPFANSEEGLDPLCDPAMPPDADLSSSLPIEKMEALFSQ</sequence>
<keyword evidence="6" id="KW-1185">Reference proteome</keyword>
<feature type="domain" description="Periplasmic binding protein" evidence="4">
    <location>
        <begin position="56"/>
        <end position="261"/>
    </location>
</feature>
<dbReference type="PANTHER" id="PTHR30036">
    <property type="entry name" value="D-XYLOSE-BINDING PERIPLASMIC PROTEIN"/>
    <property type="match status" value="1"/>
</dbReference>
<dbReference type="PANTHER" id="PTHR30036:SF7">
    <property type="entry name" value="ABC TRANSPORTER PERIPLASMIC-BINDING PROTEIN YPHF"/>
    <property type="match status" value="1"/>
</dbReference>